<keyword evidence="2 12" id="KW-0813">Transport</keyword>
<keyword evidence="10 12" id="KW-0472">Membrane</keyword>
<dbReference type="GO" id="GO:0015344">
    <property type="term" value="F:siderophore uptake transmembrane transporter activity"/>
    <property type="evidence" value="ECO:0007669"/>
    <property type="project" value="TreeGrafter"/>
</dbReference>
<keyword evidence="4" id="KW-0410">Iron transport</keyword>
<evidence type="ECO:0000313" key="18">
    <source>
        <dbReference type="Proteomes" id="UP000190166"/>
    </source>
</evidence>
<evidence type="ECO:0000256" key="5">
    <source>
        <dbReference type="ARBA" id="ARBA00022692"/>
    </source>
</evidence>
<feature type="domain" description="TonB-dependent receptor plug" evidence="16">
    <location>
        <begin position="137"/>
        <end position="253"/>
    </location>
</feature>
<dbReference type="InterPro" id="IPR000531">
    <property type="entry name" value="Beta-barrel_TonB"/>
</dbReference>
<dbReference type="AlphaFoldDB" id="A0A1T5NK72"/>
<keyword evidence="3 12" id="KW-1134">Transmembrane beta strand</keyword>
<keyword evidence="8" id="KW-0406">Ion transport</keyword>
<evidence type="ECO:0000256" key="1">
    <source>
        <dbReference type="ARBA" id="ARBA00004571"/>
    </source>
</evidence>
<evidence type="ECO:0000256" key="8">
    <source>
        <dbReference type="ARBA" id="ARBA00023065"/>
    </source>
</evidence>
<organism evidence="17 18">
    <name type="scientific">Chitinophaga ginsengisegetis</name>
    <dbReference type="NCBI Taxonomy" id="393003"/>
    <lineage>
        <taxon>Bacteria</taxon>
        <taxon>Pseudomonadati</taxon>
        <taxon>Bacteroidota</taxon>
        <taxon>Chitinophagia</taxon>
        <taxon>Chitinophagales</taxon>
        <taxon>Chitinophagaceae</taxon>
        <taxon>Chitinophaga</taxon>
    </lineage>
</organism>
<keyword evidence="18" id="KW-1185">Reference proteome</keyword>
<dbReference type="SUPFAM" id="SSF49464">
    <property type="entry name" value="Carboxypeptidase regulatory domain-like"/>
    <property type="match status" value="1"/>
</dbReference>
<sequence length="959" mass="105484">MKFELLKLRAVLPALLLLIQILSPSDTKAQEATTIVKGIVHGSDNEPLVGASVIIRNNKTNFTSGTKSDTAGVFTFSSVPAGGPYSFVVTMVGYESQKLSGYTLKGGATFSLVIDMKPSATGLGEVVVTGVFDKRKKMEASVAISTISAAQASKMSLVSAADILKNVPGVYVNSSLGEVRNTVYSRGVSVGSNDGASGYYYVSMQEDGLPVTNVTCSNYGPDYFLRADATVGRLEAVRGGTASILGANAPGGIFNYITKEGGEKTQGEVVAKYGLEGNGKNSFYRTDVNIGGPLGKDWYWNAGGFYRYAEGARYPGYPMNNGGQFRGNLVKKYKSGSLKFYAKYLNDHNGWFEFTPTLGFTDPKPAPGFSGNSNVLMPSIQQNFNINKTGQDGIYNNKDLIHSTDKSAGFNWEQRFGNGWSFNNAMRYSDKSTTWNTNGSVYPIQLTDQAIYTRMNTIGQPGTYHIRDIKSGRDLATVATLDGRSFTVTNSDLPGSQVVPNSLFYEPLLFVSNKAKEYLDQFSFTRKLENMSFTLGGFFGTTQLDRLNGRIGFALATVEEHPQVVGITRTNPDGTTALVTNANGVMTVNRVGQTINHATQNQLAFFFGHNWQITPALNFDWGVRYETVRVKGYNSPSVANQDTAGGLDKNPLTLYDNAYATTPATFNFNESLNTFSYSAGLNYKINSHFSVYGRFSQGNKAPDFDLYINATTDFLVKTLDPQAQKVSQFELGLKAKTGNLNLFVTPFYSVLSHVPNLQTFQNADQTNYNPAPVYNKYRTYGVEVEADYSFAKHFNIHGVLTLQRSKALDFKTWLANNPGPQDDSLVTTFSGNETDNIARSMINITPSYNLDKFYAQLTWSFMGKRQANVANAFLLPSFSQFNFSAGYDISKSFRLGFIVNNIFNTYGVMSWSRPGSFNEALDRQGFTKQMYQDAVKNNRPYSTVAIAPRAYFMTATFKF</sequence>
<evidence type="ECO:0000256" key="14">
    <source>
        <dbReference type="SAM" id="SignalP"/>
    </source>
</evidence>
<evidence type="ECO:0000256" key="13">
    <source>
        <dbReference type="RuleBase" id="RU003357"/>
    </source>
</evidence>
<evidence type="ECO:0000256" key="7">
    <source>
        <dbReference type="ARBA" id="ARBA00023004"/>
    </source>
</evidence>
<dbReference type="InterPro" id="IPR036942">
    <property type="entry name" value="Beta-barrel_TonB_sf"/>
</dbReference>
<evidence type="ECO:0000256" key="3">
    <source>
        <dbReference type="ARBA" id="ARBA00022452"/>
    </source>
</evidence>
<keyword evidence="11 12" id="KW-0998">Cell outer membrane</keyword>
<proteinExistence type="inferred from homology"/>
<evidence type="ECO:0000256" key="10">
    <source>
        <dbReference type="ARBA" id="ARBA00023136"/>
    </source>
</evidence>
<dbReference type="InterPro" id="IPR008969">
    <property type="entry name" value="CarboxyPept-like_regulatory"/>
</dbReference>
<gene>
    <name evidence="17" type="ORF">SAMN05660461_1991</name>
</gene>
<evidence type="ECO:0000256" key="2">
    <source>
        <dbReference type="ARBA" id="ARBA00022448"/>
    </source>
</evidence>
<evidence type="ECO:0000259" key="16">
    <source>
        <dbReference type="Pfam" id="PF07715"/>
    </source>
</evidence>
<evidence type="ECO:0000256" key="11">
    <source>
        <dbReference type="ARBA" id="ARBA00023237"/>
    </source>
</evidence>
<dbReference type="InterPro" id="IPR037066">
    <property type="entry name" value="Plug_dom_sf"/>
</dbReference>
<evidence type="ECO:0000256" key="4">
    <source>
        <dbReference type="ARBA" id="ARBA00022496"/>
    </source>
</evidence>
<dbReference type="RefSeq" id="WP_079469211.1">
    <property type="nucleotide sequence ID" value="NZ_FUZZ01000001.1"/>
</dbReference>
<protein>
    <submittedName>
        <fullName evidence="17">Outer membrane receptor proteins, mostly Fe transport</fullName>
    </submittedName>
</protein>
<dbReference type="Pfam" id="PF07715">
    <property type="entry name" value="Plug"/>
    <property type="match status" value="1"/>
</dbReference>
<keyword evidence="7" id="KW-0408">Iron</keyword>
<evidence type="ECO:0000256" key="9">
    <source>
        <dbReference type="ARBA" id="ARBA00023077"/>
    </source>
</evidence>
<comment type="subcellular location">
    <subcellularLocation>
        <location evidence="1 12">Cell outer membrane</location>
        <topology evidence="1 12">Multi-pass membrane protein</topology>
    </subcellularLocation>
</comment>
<accession>A0A1T5NK72</accession>
<dbReference type="InterPro" id="IPR012910">
    <property type="entry name" value="Plug_dom"/>
</dbReference>
<feature type="signal peptide" evidence="14">
    <location>
        <begin position="1"/>
        <end position="29"/>
    </location>
</feature>
<keyword evidence="5 12" id="KW-0812">Transmembrane</keyword>
<dbReference type="PROSITE" id="PS52016">
    <property type="entry name" value="TONB_DEPENDENT_REC_3"/>
    <property type="match status" value="1"/>
</dbReference>
<evidence type="ECO:0000256" key="6">
    <source>
        <dbReference type="ARBA" id="ARBA00022729"/>
    </source>
</evidence>
<dbReference type="Gene3D" id="2.40.170.20">
    <property type="entry name" value="TonB-dependent receptor, beta-barrel domain"/>
    <property type="match status" value="1"/>
</dbReference>
<feature type="chain" id="PRO_5012256511" evidence="14">
    <location>
        <begin position="30"/>
        <end position="959"/>
    </location>
</feature>
<comment type="similarity">
    <text evidence="12 13">Belongs to the TonB-dependent receptor family.</text>
</comment>
<feature type="domain" description="TonB-dependent receptor-like beta-barrel" evidence="15">
    <location>
        <begin position="373"/>
        <end position="902"/>
    </location>
</feature>
<name>A0A1T5NK72_9BACT</name>
<keyword evidence="9 13" id="KW-0798">TonB box</keyword>
<dbReference type="Pfam" id="PF00593">
    <property type="entry name" value="TonB_dep_Rec_b-barrel"/>
    <property type="match status" value="1"/>
</dbReference>
<dbReference type="Gene3D" id="2.170.130.10">
    <property type="entry name" value="TonB-dependent receptor, plug domain"/>
    <property type="match status" value="1"/>
</dbReference>
<evidence type="ECO:0000259" key="15">
    <source>
        <dbReference type="Pfam" id="PF00593"/>
    </source>
</evidence>
<dbReference type="GO" id="GO:0009279">
    <property type="term" value="C:cell outer membrane"/>
    <property type="evidence" value="ECO:0007669"/>
    <property type="project" value="UniProtKB-SubCell"/>
</dbReference>
<dbReference type="InterPro" id="IPR039426">
    <property type="entry name" value="TonB-dep_rcpt-like"/>
</dbReference>
<dbReference type="Pfam" id="PF13620">
    <property type="entry name" value="CarboxypepD_reg"/>
    <property type="match status" value="1"/>
</dbReference>
<dbReference type="SUPFAM" id="SSF56935">
    <property type="entry name" value="Porins"/>
    <property type="match status" value="1"/>
</dbReference>
<dbReference type="PANTHER" id="PTHR32552:SF89">
    <property type="entry name" value="CATECHOLATE SIDEROPHORE RECEPTOR FIU"/>
    <property type="match status" value="1"/>
</dbReference>
<reference evidence="17 18" key="1">
    <citation type="submission" date="2017-02" db="EMBL/GenBank/DDBJ databases">
        <authorList>
            <person name="Peterson S.W."/>
        </authorList>
    </citation>
    <scope>NUCLEOTIDE SEQUENCE [LARGE SCALE GENOMIC DNA]</scope>
    <source>
        <strain evidence="17 18">DSM 18108</strain>
    </source>
</reference>
<evidence type="ECO:0000256" key="12">
    <source>
        <dbReference type="PROSITE-ProRule" id="PRU01360"/>
    </source>
</evidence>
<dbReference type="Gene3D" id="2.60.40.1120">
    <property type="entry name" value="Carboxypeptidase-like, regulatory domain"/>
    <property type="match status" value="1"/>
</dbReference>
<dbReference type="PANTHER" id="PTHR32552">
    <property type="entry name" value="FERRICHROME IRON RECEPTOR-RELATED"/>
    <property type="match status" value="1"/>
</dbReference>
<evidence type="ECO:0000313" key="17">
    <source>
        <dbReference type="EMBL" id="SKD00894.1"/>
    </source>
</evidence>
<keyword evidence="6 14" id="KW-0732">Signal</keyword>
<dbReference type="STRING" id="393003.SAMN05660461_1991"/>
<dbReference type="Proteomes" id="UP000190166">
    <property type="component" value="Unassembled WGS sequence"/>
</dbReference>
<dbReference type="EMBL" id="FUZZ01000001">
    <property type="protein sequence ID" value="SKD00894.1"/>
    <property type="molecule type" value="Genomic_DNA"/>
</dbReference>
<keyword evidence="17" id="KW-0675">Receptor</keyword>